<dbReference type="AlphaFoldDB" id="A0A1H6SUK4"/>
<keyword evidence="2" id="KW-1003">Cell membrane</keyword>
<dbReference type="PANTHER" id="PTHR22926">
    <property type="entry name" value="PHOSPHO-N-ACETYLMURAMOYL-PENTAPEPTIDE-TRANSFERASE"/>
    <property type="match status" value="1"/>
</dbReference>
<keyword evidence="7" id="KW-0479">Metal-binding</keyword>
<evidence type="ECO:0000256" key="8">
    <source>
        <dbReference type="SAM" id="Phobius"/>
    </source>
</evidence>
<feature type="transmembrane region" description="Helical" evidence="8">
    <location>
        <begin position="215"/>
        <end position="234"/>
    </location>
</feature>
<dbReference type="GO" id="GO:0016780">
    <property type="term" value="F:phosphotransferase activity, for other substituted phosphate groups"/>
    <property type="evidence" value="ECO:0007669"/>
    <property type="project" value="InterPro"/>
</dbReference>
<feature type="transmembrane region" description="Helical" evidence="8">
    <location>
        <begin position="51"/>
        <end position="70"/>
    </location>
</feature>
<feature type="transmembrane region" description="Helical" evidence="8">
    <location>
        <begin position="161"/>
        <end position="183"/>
    </location>
</feature>
<keyword evidence="6 8" id="KW-0472">Membrane</keyword>
<dbReference type="STRING" id="1130080.SAMN04488113_11234"/>
<dbReference type="GO" id="GO:0046872">
    <property type="term" value="F:metal ion binding"/>
    <property type="evidence" value="ECO:0007669"/>
    <property type="project" value="UniProtKB-KW"/>
</dbReference>
<feature type="transmembrane region" description="Helical" evidence="8">
    <location>
        <begin position="101"/>
        <end position="118"/>
    </location>
</feature>
<protein>
    <submittedName>
        <fullName evidence="9">UDP-GlcNAc:undecaprenyl-phosphate GlcNAc-1-phosphate transferase</fullName>
    </submittedName>
</protein>
<evidence type="ECO:0000256" key="5">
    <source>
        <dbReference type="ARBA" id="ARBA00022989"/>
    </source>
</evidence>
<evidence type="ECO:0000256" key="7">
    <source>
        <dbReference type="PIRSR" id="PIRSR600715-1"/>
    </source>
</evidence>
<dbReference type="GO" id="GO:0009103">
    <property type="term" value="P:lipopolysaccharide biosynthetic process"/>
    <property type="evidence" value="ECO:0007669"/>
    <property type="project" value="TreeGrafter"/>
</dbReference>
<feature type="transmembrane region" description="Helical" evidence="8">
    <location>
        <begin position="6"/>
        <end position="30"/>
    </location>
</feature>
<dbReference type="PANTHER" id="PTHR22926:SF3">
    <property type="entry name" value="UNDECAPRENYL-PHOSPHATE ALPHA-N-ACETYLGLUCOSAMINYL 1-PHOSPHATE TRANSFERASE"/>
    <property type="match status" value="1"/>
</dbReference>
<dbReference type="GO" id="GO:0044038">
    <property type="term" value="P:cell wall macromolecule biosynthetic process"/>
    <property type="evidence" value="ECO:0007669"/>
    <property type="project" value="TreeGrafter"/>
</dbReference>
<evidence type="ECO:0000256" key="1">
    <source>
        <dbReference type="ARBA" id="ARBA00004651"/>
    </source>
</evidence>
<comment type="subcellular location">
    <subcellularLocation>
        <location evidence="1">Cell membrane</location>
        <topology evidence="1">Multi-pass membrane protein</topology>
    </subcellularLocation>
</comment>
<keyword evidence="3 9" id="KW-0808">Transferase</keyword>
<evidence type="ECO:0000256" key="6">
    <source>
        <dbReference type="ARBA" id="ARBA00023136"/>
    </source>
</evidence>
<evidence type="ECO:0000313" key="9">
    <source>
        <dbReference type="EMBL" id="SEI70556.1"/>
    </source>
</evidence>
<organism evidence="9 10">
    <name type="scientific">Alkalibacterium gilvum</name>
    <dbReference type="NCBI Taxonomy" id="1130080"/>
    <lineage>
        <taxon>Bacteria</taxon>
        <taxon>Bacillati</taxon>
        <taxon>Bacillota</taxon>
        <taxon>Bacilli</taxon>
        <taxon>Lactobacillales</taxon>
        <taxon>Carnobacteriaceae</taxon>
        <taxon>Alkalibacterium</taxon>
    </lineage>
</organism>
<evidence type="ECO:0000256" key="4">
    <source>
        <dbReference type="ARBA" id="ARBA00022692"/>
    </source>
</evidence>
<evidence type="ECO:0000256" key="3">
    <source>
        <dbReference type="ARBA" id="ARBA00022679"/>
    </source>
</evidence>
<dbReference type="Proteomes" id="UP000198564">
    <property type="component" value="Unassembled WGS sequence"/>
</dbReference>
<feature type="transmembrane region" description="Helical" evidence="8">
    <location>
        <begin position="76"/>
        <end position="94"/>
    </location>
</feature>
<feature type="binding site" evidence="7">
    <location>
        <position position="156"/>
    </location>
    <ligand>
        <name>Mg(2+)</name>
        <dbReference type="ChEBI" id="CHEBI:18420"/>
    </ligand>
</feature>
<keyword evidence="7" id="KW-0460">Magnesium</keyword>
<name>A0A1H6SUK4_9LACT</name>
<reference evidence="10" key="1">
    <citation type="submission" date="2016-10" db="EMBL/GenBank/DDBJ databases">
        <authorList>
            <person name="Varghese N."/>
            <person name="Submissions S."/>
        </authorList>
    </citation>
    <scope>NUCLEOTIDE SEQUENCE [LARGE SCALE GENOMIC DNA]</scope>
    <source>
        <strain evidence="10">DSM 25751</strain>
    </source>
</reference>
<feature type="transmembrane region" description="Helical" evidence="8">
    <location>
        <begin position="295"/>
        <end position="313"/>
    </location>
</feature>
<feature type="transmembrane region" description="Helical" evidence="8">
    <location>
        <begin position="240"/>
        <end position="264"/>
    </location>
</feature>
<evidence type="ECO:0000256" key="2">
    <source>
        <dbReference type="ARBA" id="ARBA00022475"/>
    </source>
</evidence>
<keyword evidence="10" id="KW-1185">Reference proteome</keyword>
<dbReference type="InterPro" id="IPR000715">
    <property type="entry name" value="Glycosyl_transferase_4"/>
</dbReference>
<sequence>MFDMFVVLLVSIFTMITSLILTPLFTHMAIKIGITDDPESKERRVHKKRMPTMGGVIIYVSFYIAVFFLLPIPRGQLIPLFLASTLIVLIGIVDDLFELSALIKLLGTLAAATVIYFYGDVALETMTFPYIGTLAFGSLKLPFTLLWIVSFTNAINLVDGLDGLASGISMIALTTMGIIGFFFLTIEEVSVSIMIFILVAAIAGFWPYNFQPASIFLGDTGALFLGFMIGVFSLQGLKNATLISLVLPVIIMGIPITDTLFAMVRRKVKKQSIVVADKSHIHHRLMTLGLSHRQTVLAIYSVSAIFSIIALLYNFSTLIGSVLLTIFVFVGVLLFVELIGLVDENRRPILTVIKRFVRKTNK</sequence>
<dbReference type="CDD" id="cd06853">
    <property type="entry name" value="GT_WecA_like"/>
    <property type="match status" value="1"/>
</dbReference>
<accession>A0A1H6SUK4</accession>
<dbReference type="RefSeq" id="WP_245746630.1">
    <property type="nucleotide sequence ID" value="NZ_FNYW01000012.1"/>
</dbReference>
<feature type="binding site" evidence="7">
    <location>
        <position position="219"/>
    </location>
    <ligand>
        <name>Mg(2+)</name>
        <dbReference type="ChEBI" id="CHEBI:18420"/>
    </ligand>
</feature>
<comment type="cofactor">
    <cofactor evidence="7">
        <name>Mg(2+)</name>
        <dbReference type="ChEBI" id="CHEBI:18420"/>
    </cofactor>
</comment>
<feature type="transmembrane region" description="Helical" evidence="8">
    <location>
        <begin position="130"/>
        <end position="149"/>
    </location>
</feature>
<feature type="transmembrane region" description="Helical" evidence="8">
    <location>
        <begin position="189"/>
        <end position="208"/>
    </location>
</feature>
<keyword evidence="4 8" id="KW-0812">Transmembrane</keyword>
<gene>
    <name evidence="9" type="ORF">SAMN04488113_11234</name>
</gene>
<dbReference type="EMBL" id="FNYW01000012">
    <property type="protein sequence ID" value="SEI70556.1"/>
    <property type="molecule type" value="Genomic_DNA"/>
</dbReference>
<feature type="transmembrane region" description="Helical" evidence="8">
    <location>
        <begin position="319"/>
        <end position="342"/>
    </location>
</feature>
<dbReference type="Pfam" id="PF00953">
    <property type="entry name" value="Glycos_transf_4"/>
    <property type="match status" value="1"/>
</dbReference>
<dbReference type="GO" id="GO:0005886">
    <property type="term" value="C:plasma membrane"/>
    <property type="evidence" value="ECO:0007669"/>
    <property type="project" value="UniProtKB-SubCell"/>
</dbReference>
<proteinExistence type="predicted"/>
<dbReference type="GO" id="GO:0071555">
    <property type="term" value="P:cell wall organization"/>
    <property type="evidence" value="ECO:0007669"/>
    <property type="project" value="TreeGrafter"/>
</dbReference>
<evidence type="ECO:0000313" key="10">
    <source>
        <dbReference type="Proteomes" id="UP000198564"/>
    </source>
</evidence>
<keyword evidence="5 8" id="KW-1133">Transmembrane helix</keyword>